<dbReference type="AlphaFoldDB" id="A0A482XME6"/>
<dbReference type="PANTHER" id="PTHR43740:SF2">
    <property type="entry name" value="LEUCINE--TRNA LIGASE, MITOCHONDRIAL"/>
    <property type="match status" value="1"/>
</dbReference>
<gene>
    <name evidence="11" type="ORF">LSTR_LSTR008268</name>
</gene>
<evidence type="ECO:0000256" key="2">
    <source>
        <dbReference type="ARBA" id="ARBA00013164"/>
    </source>
</evidence>
<evidence type="ECO:0000256" key="5">
    <source>
        <dbReference type="ARBA" id="ARBA00022840"/>
    </source>
</evidence>
<dbReference type="FunFam" id="1.10.730.10:FF:000002">
    <property type="entry name" value="Leucine--tRNA ligase"/>
    <property type="match status" value="1"/>
</dbReference>
<dbReference type="InterPro" id="IPR009080">
    <property type="entry name" value="tRNAsynth_Ia_anticodon-bd"/>
</dbReference>
<dbReference type="Pfam" id="PF08264">
    <property type="entry name" value="Anticodon_1"/>
    <property type="match status" value="1"/>
</dbReference>
<dbReference type="EMBL" id="QKKF02005541">
    <property type="protein sequence ID" value="RZF46887.1"/>
    <property type="molecule type" value="Genomic_DNA"/>
</dbReference>
<dbReference type="GO" id="GO:0005739">
    <property type="term" value="C:mitochondrion"/>
    <property type="evidence" value="ECO:0007669"/>
    <property type="project" value="TreeGrafter"/>
</dbReference>
<dbReference type="Proteomes" id="UP000291343">
    <property type="component" value="Unassembled WGS sequence"/>
</dbReference>
<dbReference type="SMR" id="A0A482XME6"/>
<sequence>MGKTFRVKGTGRYVKEHEVEKVGKKLVEKGTGAAIVQTWEKMSKSKHNGVDPKQMLNDYGVDSTRLLTLADVSPTSSRNWNEQTFPGVLKWQHRLWLTIRNFQAARNERDNLQRSNTFDEQEAFVWDSRNFYLKGATYCYSFTHQLSVAISKMQGLTGSLRKSSKDVIALSGEFERALAVQIVMLAPIAPHFASELWSGFKETPGRIDKNPGEIKWDCPLVEQAWPETDDLYKLDLNFMVNNHLKSSLKVARCELHSLSKSNVESMALNDPAVTSSIHNRPIIDVKYKLFPGCEATINFITLKSDKKSDDCKDDEYLAQKA</sequence>
<dbReference type="GO" id="GO:0005524">
    <property type="term" value="F:ATP binding"/>
    <property type="evidence" value="ECO:0007669"/>
    <property type="project" value="UniProtKB-KW"/>
</dbReference>
<dbReference type="EC" id="6.1.1.4" evidence="2"/>
<feature type="domain" description="Aminoacyl-tRNA synthetase class Ia" evidence="9">
    <location>
        <begin position="40"/>
        <end position="72"/>
    </location>
</feature>
<dbReference type="SUPFAM" id="SSF47323">
    <property type="entry name" value="Anticodon-binding domain of a subclass of class I aminoacyl-tRNA synthetases"/>
    <property type="match status" value="1"/>
</dbReference>
<comment type="caution">
    <text evidence="11">The sequence shown here is derived from an EMBL/GenBank/DDBJ whole genome shotgun (WGS) entry which is preliminary data.</text>
</comment>
<keyword evidence="5" id="KW-0067">ATP-binding</keyword>
<evidence type="ECO:0000256" key="1">
    <source>
        <dbReference type="ARBA" id="ARBA00005594"/>
    </source>
</evidence>
<evidence type="ECO:0000313" key="12">
    <source>
        <dbReference type="Proteomes" id="UP000291343"/>
    </source>
</evidence>
<evidence type="ECO:0000313" key="11">
    <source>
        <dbReference type="EMBL" id="RZF46887.1"/>
    </source>
</evidence>
<dbReference type="GO" id="GO:0004823">
    <property type="term" value="F:leucine-tRNA ligase activity"/>
    <property type="evidence" value="ECO:0007669"/>
    <property type="project" value="UniProtKB-EC"/>
</dbReference>
<evidence type="ECO:0000256" key="7">
    <source>
        <dbReference type="ARBA" id="ARBA00023146"/>
    </source>
</evidence>
<comment type="catalytic activity">
    <reaction evidence="8">
        <text>tRNA(Leu) + L-leucine + ATP = L-leucyl-tRNA(Leu) + AMP + diphosphate</text>
        <dbReference type="Rhea" id="RHEA:11688"/>
        <dbReference type="Rhea" id="RHEA-COMP:9613"/>
        <dbReference type="Rhea" id="RHEA-COMP:9622"/>
        <dbReference type="ChEBI" id="CHEBI:30616"/>
        <dbReference type="ChEBI" id="CHEBI:33019"/>
        <dbReference type="ChEBI" id="CHEBI:57427"/>
        <dbReference type="ChEBI" id="CHEBI:78442"/>
        <dbReference type="ChEBI" id="CHEBI:78494"/>
        <dbReference type="ChEBI" id="CHEBI:456215"/>
        <dbReference type="EC" id="6.1.1.4"/>
    </reaction>
</comment>
<keyword evidence="3" id="KW-0436">Ligase</keyword>
<keyword evidence="4" id="KW-0547">Nucleotide-binding</keyword>
<protein>
    <recommendedName>
        <fullName evidence="2">leucine--tRNA ligase</fullName>
        <ecNumber evidence="2">6.1.1.4</ecNumber>
    </recommendedName>
</protein>
<feature type="domain" description="Methionyl/Valyl/Leucyl/Isoleucyl-tRNA synthetase anticodon-binding" evidence="10">
    <location>
        <begin position="175"/>
        <end position="246"/>
    </location>
</feature>
<dbReference type="Pfam" id="PF00133">
    <property type="entry name" value="tRNA-synt_1"/>
    <property type="match status" value="1"/>
</dbReference>
<name>A0A482XME6_LAOST</name>
<evidence type="ECO:0000256" key="8">
    <source>
        <dbReference type="ARBA" id="ARBA00047469"/>
    </source>
</evidence>
<dbReference type="SUPFAM" id="SSF52374">
    <property type="entry name" value="Nucleotidylyl transferase"/>
    <property type="match status" value="1"/>
</dbReference>
<dbReference type="PANTHER" id="PTHR43740">
    <property type="entry name" value="LEUCYL-TRNA SYNTHETASE"/>
    <property type="match status" value="1"/>
</dbReference>
<reference evidence="11 12" key="1">
    <citation type="journal article" date="2017" name="Gigascience">
        <title>Genome sequence of the small brown planthopper, Laodelphax striatellus.</title>
        <authorList>
            <person name="Zhu J."/>
            <person name="Jiang F."/>
            <person name="Wang X."/>
            <person name="Yang P."/>
            <person name="Bao Y."/>
            <person name="Zhao W."/>
            <person name="Wang W."/>
            <person name="Lu H."/>
            <person name="Wang Q."/>
            <person name="Cui N."/>
            <person name="Li J."/>
            <person name="Chen X."/>
            <person name="Luo L."/>
            <person name="Yu J."/>
            <person name="Kang L."/>
            <person name="Cui F."/>
        </authorList>
    </citation>
    <scope>NUCLEOTIDE SEQUENCE [LARGE SCALE GENOMIC DNA]</scope>
    <source>
        <strain evidence="11">Lst14</strain>
    </source>
</reference>
<evidence type="ECO:0000256" key="3">
    <source>
        <dbReference type="ARBA" id="ARBA00022598"/>
    </source>
</evidence>
<evidence type="ECO:0000256" key="4">
    <source>
        <dbReference type="ARBA" id="ARBA00022741"/>
    </source>
</evidence>
<keyword evidence="7" id="KW-0030">Aminoacyl-tRNA synthetase</keyword>
<proteinExistence type="inferred from homology"/>
<dbReference type="OrthoDB" id="6602261at2759"/>
<dbReference type="InterPro" id="IPR002300">
    <property type="entry name" value="aa-tRNA-synth_Ia"/>
</dbReference>
<comment type="similarity">
    <text evidence="1">Belongs to the class-I aminoacyl-tRNA synthetase family.</text>
</comment>
<dbReference type="Gene3D" id="1.10.730.10">
    <property type="entry name" value="Isoleucyl-tRNA Synthetase, Domain 1"/>
    <property type="match status" value="1"/>
</dbReference>
<keyword evidence="6" id="KW-0648">Protein biosynthesis</keyword>
<dbReference type="STRING" id="195883.A0A482XME6"/>
<dbReference type="InterPro" id="IPR013155">
    <property type="entry name" value="M/V/L/I-tRNA-synth_anticd-bd"/>
</dbReference>
<dbReference type="InParanoid" id="A0A482XME6"/>
<keyword evidence="12" id="KW-1185">Reference proteome</keyword>
<dbReference type="InterPro" id="IPR002302">
    <property type="entry name" value="Leu-tRNA-ligase"/>
</dbReference>
<dbReference type="GO" id="GO:0006429">
    <property type="term" value="P:leucyl-tRNA aminoacylation"/>
    <property type="evidence" value="ECO:0007669"/>
    <property type="project" value="InterPro"/>
</dbReference>
<dbReference type="GO" id="GO:0032543">
    <property type="term" value="P:mitochondrial translation"/>
    <property type="evidence" value="ECO:0007669"/>
    <property type="project" value="TreeGrafter"/>
</dbReference>
<accession>A0A482XME6</accession>
<evidence type="ECO:0000259" key="10">
    <source>
        <dbReference type="Pfam" id="PF08264"/>
    </source>
</evidence>
<organism evidence="11 12">
    <name type="scientific">Laodelphax striatellus</name>
    <name type="common">Small brown planthopper</name>
    <name type="synonym">Delphax striatella</name>
    <dbReference type="NCBI Taxonomy" id="195883"/>
    <lineage>
        <taxon>Eukaryota</taxon>
        <taxon>Metazoa</taxon>
        <taxon>Ecdysozoa</taxon>
        <taxon>Arthropoda</taxon>
        <taxon>Hexapoda</taxon>
        <taxon>Insecta</taxon>
        <taxon>Pterygota</taxon>
        <taxon>Neoptera</taxon>
        <taxon>Paraneoptera</taxon>
        <taxon>Hemiptera</taxon>
        <taxon>Auchenorrhyncha</taxon>
        <taxon>Fulgoroidea</taxon>
        <taxon>Delphacidae</taxon>
        <taxon>Criomorphinae</taxon>
        <taxon>Laodelphax</taxon>
    </lineage>
</organism>
<evidence type="ECO:0000256" key="6">
    <source>
        <dbReference type="ARBA" id="ARBA00022917"/>
    </source>
</evidence>
<evidence type="ECO:0000259" key="9">
    <source>
        <dbReference type="Pfam" id="PF00133"/>
    </source>
</evidence>